<dbReference type="AlphaFoldDB" id="A0A4D5RVE6"/>
<reference evidence="1" key="1">
    <citation type="submission" date="2019-04" db="EMBL/GenBank/DDBJ databases">
        <title>An insight into the mialome of Ixodes scapularis.</title>
        <authorList>
            <person name="Ribeiro J.M."/>
            <person name="Mather T.N."/>
            <person name="Karim S."/>
        </authorList>
    </citation>
    <scope>NUCLEOTIDE SEQUENCE</scope>
</reference>
<proteinExistence type="predicted"/>
<sequence>MLALRALCASPAARSLPACTSSNMTTPDARYHQCHLADARKRWRAFGGGVCSCPLTAVTLHPLGLSLFCIAPSTVDYLYPVELLG</sequence>
<dbReference type="EMBL" id="GHJT01007331">
    <property type="protein sequence ID" value="MOY41302.1"/>
    <property type="molecule type" value="Transcribed_RNA"/>
</dbReference>
<name>A0A4D5RVE6_IXOSC</name>
<organism evidence="1">
    <name type="scientific">Ixodes scapularis</name>
    <name type="common">Black-legged tick</name>
    <name type="synonym">Deer tick</name>
    <dbReference type="NCBI Taxonomy" id="6945"/>
    <lineage>
        <taxon>Eukaryota</taxon>
        <taxon>Metazoa</taxon>
        <taxon>Ecdysozoa</taxon>
        <taxon>Arthropoda</taxon>
        <taxon>Chelicerata</taxon>
        <taxon>Arachnida</taxon>
        <taxon>Acari</taxon>
        <taxon>Parasitiformes</taxon>
        <taxon>Ixodida</taxon>
        <taxon>Ixodoidea</taxon>
        <taxon>Ixodidae</taxon>
        <taxon>Ixodinae</taxon>
        <taxon>Ixodes</taxon>
    </lineage>
</organism>
<protein>
    <submittedName>
        <fullName evidence="1">Uncharacterized protein</fullName>
    </submittedName>
</protein>
<accession>A0A4D5RVE6</accession>
<evidence type="ECO:0000313" key="1">
    <source>
        <dbReference type="EMBL" id="MOY41302.1"/>
    </source>
</evidence>